<dbReference type="AlphaFoldDB" id="A0A9P6ZW77"/>
<protein>
    <submittedName>
        <fullName evidence="2">Short-chain dehydrogenase</fullName>
    </submittedName>
</protein>
<reference evidence="2" key="1">
    <citation type="journal article" date="2020" name="New Phytol.">
        <title>Comparative genomics reveals dynamic genome evolution in host specialist ectomycorrhizal fungi.</title>
        <authorList>
            <person name="Lofgren L.A."/>
            <person name="Nguyen N.H."/>
            <person name="Vilgalys R."/>
            <person name="Ruytinx J."/>
            <person name="Liao H.L."/>
            <person name="Branco S."/>
            <person name="Kuo A."/>
            <person name="LaButti K."/>
            <person name="Lipzen A."/>
            <person name="Andreopoulos W."/>
            <person name="Pangilinan J."/>
            <person name="Riley R."/>
            <person name="Hundley H."/>
            <person name="Na H."/>
            <person name="Barry K."/>
            <person name="Grigoriev I.V."/>
            <person name="Stajich J.E."/>
            <person name="Kennedy P.G."/>
        </authorList>
    </citation>
    <scope>NUCLEOTIDE SEQUENCE</scope>
    <source>
        <strain evidence="2">DOB743</strain>
    </source>
</reference>
<dbReference type="Gene3D" id="3.40.50.720">
    <property type="entry name" value="NAD(P)-binding Rossmann-like Domain"/>
    <property type="match status" value="1"/>
</dbReference>
<accession>A0A9P6ZW77</accession>
<evidence type="ECO:0000313" key="3">
    <source>
        <dbReference type="Proteomes" id="UP000714275"/>
    </source>
</evidence>
<dbReference type="Proteomes" id="UP000714275">
    <property type="component" value="Unassembled WGS sequence"/>
</dbReference>
<dbReference type="PANTHER" id="PTHR43157">
    <property type="entry name" value="PHOSPHATIDYLINOSITOL-GLYCAN BIOSYNTHESIS CLASS F PROTEIN-RELATED"/>
    <property type="match status" value="1"/>
</dbReference>
<dbReference type="Pfam" id="PF00106">
    <property type="entry name" value="adh_short"/>
    <property type="match status" value="1"/>
</dbReference>
<dbReference type="InterPro" id="IPR002347">
    <property type="entry name" value="SDR_fam"/>
</dbReference>
<dbReference type="OrthoDB" id="542013at2759"/>
<name>A0A9P6ZW77_9AGAM</name>
<proteinExistence type="predicted"/>
<dbReference type="EMBL" id="JABBWD010000019">
    <property type="protein sequence ID" value="KAG1777817.1"/>
    <property type="molecule type" value="Genomic_DNA"/>
</dbReference>
<keyword evidence="3" id="KW-1185">Reference proteome</keyword>
<dbReference type="InterPro" id="IPR036291">
    <property type="entry name" value="NAD(P)-bd_dom_sf"/>
</dbReference>
<keyword evidence="1" id="KW-0560">Oxidoreductase</keyword>
<evidence type="ECO:0000256" key="1">
    <source>
        <dbReference type="ARBA" id="ARBA00023002"/>
    </source>
</evidence>
<dbReference type="SUPFAM" id="SSF51735">
    <property type="entry name" value="NAD(P)-binding Rossmann-fold domains"/>
    <property type="match status" value="1"/>
</dbReference>
<gene>
    <name evidence="2" type="ORF">EV702DRAFT_969281</name>
</gene>
<sequence>MGKLTVFGFLREQWTELPISTADVSDQSLIVVGANVGLGNEAAVHLAQLKPKSLLITSRDEVKCERSKADVETRSGMTGIESWPLELSSFDSVRSFVDNFEAKGCTANVLIANAGISTMKYAKTPDGYETTFQVNYLSTALLSILMLPHLIKTGTPEHASRLVIVSSEVHYIANRLKGADKWPSIIETINDEAYCTSRQVSMLASFPTAIITCSSVMRNRYPLSKLLEVMFIRELSSRLPTPILVAASAVNPGFCHSRLSREVESNPFLKFAVSIYKGLLARATEMGSRTLVHAAIEPGERERHGHYLSSCEVTEESDYALSAEGREVSKRLWHETLKILGDIDPRVNTIVSEHLTQDIA</sequence>
<comment type="caution">
    <text evidence="2">The sequence shown here is derived from an EMBL/GenBank/DDBJ whole genome shotgun (WGS) entry which is preliminary data.</text>
</comment>
<dbReference type="GO" id="GO:0016491">
    <property type="term" value="F:oxidoreductase activity"/>
    <property type="evidence" value="ECO:0007669"/>
    <property type="project" value="UniProtKB-KW"/>
</dbReference>
<dbReference type="PANTHER" id="PTHR43157:SF31">
    <property type="entry name" value="PHOSPHATIDYLINOSITOL-GLYCAN BIOSYNTHESIS CLASS F PROTEIN"/>
    <property type="match status" value="1"/>
</dbReference>
<evidence type="ECO:0000313" key="2">
    <source>
        <dbReference type="EMBL" id="KAG1777817.1"/>
    </source>
</evidence>
<organism evidence="2 3">
    <name type="scientific">Suillus placidus</name>
    <dbReference type="NCBI Taxonomy" id="48579"/>
    <lineage>
        <taxon>Eukaryota</taxon>
        <taxon>Fungi</taxon>
        <taxon>Dikarya</taxon>
        <taxon>Basidiomycota</taxon>
        <taxon>Agaricomycotina</taxon>
        <taxon>Agaricomycetes</taxon>
        <taxon>Agaricomycetidae</taxon>
        <taxon>Boletales</taxon>
        <taxon>Suillineae</taxon>
        <taxon>Suillaceae</taxon>
        <taxon>Suillus</taxon>
    </lineage>
</organism>